<dbReference type="SMART" id="SM00388">
    <property type="entry name" value="HisKA"/>
    <property type="match status" value="1"/>
</dbReference>
<evidence type="ECO:0000256" key="5">
    <source>
        <dbReference type="ARBA" id="ARBA00022741"/>
    </source>
</evidence>
<dbReference type="InterPro" id="IPR004358">
    <property type="entry name" value="Sig_transdc_His_kin-like_C"/>
</dbReference>
<dbReference type="InterPro" id="IPR036097">
    <property type="entry name" value="HisK_dim/P_sf"/>
</dbReference>
<dbReference type="PANTHER" id="PTHR43065">
    <property type="entry name" value="SENSOR HISTIDINE KINASE"/>
    <property type="match status" value="1"/>
</dbReference>
<comment type="catalytic activity">
    <reaction evidence="1">
        <text>ATP + protein L-histidine = ADP + protein N-phospho-L-histidine.</text>
        <dbReference type="EC" id="2.7.13.3"/>
    </reaction>
</comment>
<dbReference type="Pfam" id="PF00512">
    <property type="entry name" value="HisKA"/>
    <property type="match status" value="1"/>
</dbReference>
<dbReference type="Gene3D" id="1.10.287.130">
    <property type="match status" value="1"/>
</dbReference>
<keyword evidence="9" id="KW-0472">Membrane</keyword>
<keyword evidence="9" id="KW-1133">Transmembrane helix</keyword>
<gene>
    <name evidence="11" type="ORF">SOO65_19200</name>
</gene>
<keyword evidence="6" id="KW-0418">Kinase</keyword>
<dbReference type="Proteomes" id="UP001324634">
    <property type="component" value="Chromosome"/>
</dbReference>
<evidence type="ECO:0000256" key="9">
    <source>
        <dbReference type="SAM" id="Phobius"/>
    </source>
</evidence>
<dbReference type="EMBL" id="CP139487">
    <property type="protein sequence ID" value="WPU64824.1"/>
    <property type="molecule type" value="Genomic_DNA"/>
</dbReference>
<evidence type="ECO:0000313" key="12">
    <source>
        <dbReference type="Proteomes" id="UP001324634"/>
    </source>
</evidence>
<dbReference type="RefSeq" id="WP_321394367.1">
    <property type="nucleotide sequence ID" value="NZ_CP139487.1"/>
</dbReference>
<dbReference type="PANTHER" id="PTHR43065:SF46">
    <property type="entry name" value="C4-DICARBOXYLATE TRANSPORT SENSOR PROTEIN DCTB"/>
    <property type="match status" value="1"/>
</dbReference>
<dbReference type="EC" id="2.7.13.3" evidence="2"/>
<feature type="transmembrane region" description="Helical" evidence="9">
    <location>
        <begin position="135"/>
        <end position="158"/>
    </location>
</feature>
<dbReference type="PROSITE" id="PS50109">
    <property type="entry name" value="HIS_KIN"/>
    <property type="match status" value="1"/>
</dbReference>
<dbReference type="InterPro" id="IPR036890">
    <property type="entry name" value="HATPase_C_sf"/>
</dbReference>
<evidence type="ECO:0000259" key="10">
    <source>
        <dbReference type="PROSITE" id="PS50109"/>
    </source>
</evidence>
<feature type="domain" description="Histidine kinase" evidence="10">
    <location>
        <begin position="235"/>
        <end position="452"/>
    </location>
</feature>
<dbReference type="KEGG" id="psti:SOO65_19200"/>
<feature type="transmembrane region" description="Helical" evidence="9">
    <location>
        <begin position="46"/>
        <end position="65"/>
    </location>
</feature>
<evidence type="ECO:0000256" key="3">
    <source>
        <dbReference type="ARBA" id="ARBA00022553"/>
    </source>
</evidence>
<feature type="transmembrane region" description="Helical" evidence="9">
    <location>
        <begin position="109"/>
        <end position="128"/>
    </location>
</feature>
<name>A0AAX4HPD9_9BACT</name>
<dbReference type="CDD" id="cd00082">
    <property type="entry name" value="HisKA"/>
    <property type="match status" value="1"/>
</dbReference>
<dbReference type="SMART" id="SM00387">
    <property type="entry name" value="HATPase_c"/>
    <property type="match status" value="1"/>
</dbReference>
<dbReference type="Gene3D" id="3.30.565.10">
    <property type="entry name" value="Histidine kinase-like ATPase, C-terminal domain"/>
    <property type="match status" value="1"/>
</dbReference>
<keyword evidence="12" id="KW-1185">Reference proteome</keyword>
<feature type="transmembrane region" description="Helical" evidence="9">
    <location>
        <begin position="85"/>
        <end position="103"/>
    </location>
</feature>
<proteinExistence type="predicted"/>
<feature type="transmembrane region" description="Helical" evidence="9">
    <location>
        <begin position="164"/>
        <end position="182"/>
    </location>
</feature>
<evidence type="ECO:0000256" key="6">
    <source>
        <dbReference type="ARBA" id="ARBA00022777"/>
    </source>
</evidence>
<keyword evidence="7 11" id="KW-0067">ATP-binding</keyword>
<evidence type="ECO:0000313" key="11">
    <source>
        <dbReference type="EMBL" id="WPU64824.1"/>
    </source>
</evidence>
<keyword evidence="8" id="KW-0902">Two-component regulatory system</keyword>
<evidence type="ECO:0000256" key="1">
    <source>
        <dbReference type="ARBA" id="ARBA00000085"/>
    </source>
</evidence>
<evidence type="ECO:0000256" key="7">
    <source>
        <dbReference type="ARBA" id="ARBA00022840"/>
    </source>
</evidence>
<evidence type="ECO:0000256" key="2">
    <source>
        <dbReference type="ARBA" id="ARBA00012438"/>
    </source>
</evidence>
<dbReference type="InterPro" id="IPR003594">
    <property type="entry name" value="HATPase_dom"/>
</dbReference>
<reference evidence="11 12" key="1">
    <citation type="submission" date="2023-11" db="EMBL/GenBank/DDBJ databases">
        <title>Peredibacter starrii A3.12.</title>
        <authorList>
            <person name="Mitchell R.J."/>
        </authorList>
    </citation>
    <scope>NUCLEOTIDE SEQUENCE [LARGE SCALE GENOMIC DNA]</scope>
    <source>
        <strain evidence="11 12">A3.12</strain>
    </source>
</reference>
<dbReference type="SUPFAM" id="SSF55874">
    <property type="entry name" value="ATPase domain of HSP90 chaperone/DNA topoisomerase II/histidine kinase"/>
    <property type="match status" value="1"/>
</dbReference>
<keyword evidence="3" id="KW-0597">Phosphoprotein</keyword>
<evidence type="ECO:0000256" key="8">
    <source>
        <dbReference type="ARBA" id="ARBA00023012"/>
    </source>
</evidence>
<feature type="transmembrane region" description="Helical" evidence="9">
    <location>
        <begin position="20"/>
        <end position="40"/>
    </location>
</feature>
<dbReference type="GO" id="GO:0000155">
    <property type="term" value="F:phosphorelay sensor kinase activity"/>
    <property type="evidence" value="ECO:0007669"/>
    <property type="project" value="InterPro"/>
</dbReference>
<dbReference type="Pfam" id="PF02518">
    <property type="entry name" value="HATPase_c"/>
    <property type="match status" value="1"/>
</dbReference>
<dbReference type="SUPFAM" id="SSF47384">
    <property type="entry name" value="Homodimeric domain of signal transducing histidine kinase"/>
    <property type="match status" value="1"/>
</dbReference>
<evidence type="ECO:0000256" key="4">
    <source>
        <dbReference type="ARBA" id="ARBA00022679"/>
    </source>
</evidence>
<sequence>MNPRDLELRNLLRKEVTYKCTQSSTAFAVWAIFIFFYCFGCTKYELIIKLSMIVVFTVSILRLMLAKKINKIGHVSAQHWRYMIFYVWMNALGWSLAFNFASYELKLSGIHFIAATTMLAGFVAASLVSLAYDALLFLPFQGILLLPQLGVIAVLYYSGKQVDALPLIPIYIMYFLYQLRQFKDYNSHIKQRLNYQLDLEHSNQELQRSQDALISQTTKLVHTSRLAALGEMSAGIAHEVNNPLAIISGSIQQIEKLVSRGKFDPETILRLSAKSQTSIDRVTKIIKGLRHFSQQSDSLPKVVTPIQDIIHDTTSFCSEMLRARYIKLLIDPIPDVEIECHPIQISQVLINLIKNAEDALESEINPEERWVRISFRQANEVIFIQVSNGGAAITKEVESKLFQPFFTTKAIGKGTGLGLSISHGLMREHGGDLVFDSLADKTTFILQIPSSTH</sequence>
<dbReference type="InterPro" id="IPR003661">
    <property type="entry name" value="HisK_dim/P_dom"/>
</dbReference>
<keyword evidence="9" id="KW-0812">Transmembrane</keyword>
<protein>
    <recommendedName>
        <fullName evidence="2">histidine kinase</fullName>
        <ecNumber evidence="2">2.7.13.3</ecNumber>
    </recommendedName>
</protein>
<keyword evidence="5" id="KW-0547">Nucleotide-binding</keyword>
<dbReference type="PRINTS" id="PR00344">
    <property type="entry name" value="BCTRLSENSOR"/>
</dbReference>
<keyword evidence="4" id="KW-0808">Transferase</keyword>
<dbReference type="AlphaFoldDB" id="A0AAX4HPD9"/>
<dbReference type="InterPro" id="IPR005467">
    <property type="entry name" value="His_kinase_dom"/>
</dbReference>
<organism evidence="11 12">
    <name type="scientific">Peredibacter starrii</name>
    <dbReference type="NCBI Taxonomy" id="28202"/>
    <lineage>
        <taxon>Bacteria</taxon>
        <taxon>Pseudomonadati</taxon>
        <taxon>Bdellovibrionota</taxon>
        <taxon>Bacteriovoracia</taxon>
        <taxon>Bacteriovoracales</taxon>
        <taxon>Bacteriovoracaceae</taxon>
        <taxon>Peredibacter</taxon>
    </lineage>
</organism>
<dbReference type="GO" id="GO:0005524">
    <property type="term" value="F:ATP binding"/>
    <property type="evidence" value="ECO:0007669"/>
    <property type="project" value="UniProtKB-KW"/>
</dbReference>
<accession>A0AAX4HPD9</accession>